<feature type="signal peptide" evidence="8">
    <location>
        <begin position="1"/>
        <end position="25"/>
    </location>
</feature>
<dbReference type="InterPro" id="IPR010510">
    <property type="entry name" value="FGF1-bd"/>
</dbReference>
<evidence type="ECO:0000256" key="8">
    <source>
        <dbReference type="SAM" id="SignalP"/>
    </source>
</evidence>
<evidence type="ECO:0000256" key="5">
    <source>
        <dbReference type="ARBA" id="ARBA00023157"/>
    </source>
</evidence>
<evidence type="ECO:0000313" key="10">
    <source>
        <dbReference type="Proteomes" id="UP000261660"/>
    </source>
</evidence>
<keyword evidence="6" id="KW-0340">Growth factor binding</keyword>
<evidence type="ECO:0000256" key="3">
    <source>
        <dbReference type="ARBA" id="ARBA00022525"/>
    </source>
</evidence>
<feature type="compositionally biased region" description="Polar residues" evidence="7">
    <location>
        <begin position="186"/>
        <end position="195"/>
    </location>
</feature>
<dbReference type="Pfam" id="PF06473">
    <property type="entry name" value="FGF-BP1"/>
    <property type="match status" value="1"/>
</dbReference>
<proteinExistence type="inferred from homology"/>
<reference evidence="9" key="2">
    <citation type="submission" date="2025-09" db="UniProtKB">
        <authorList>
            <consortium name="Ensembl"/>
        </authorList>
    </citation>
    <scope>IDENTIFICATION</scope>
</reference>
<dbReference type="InParanoid" id="A0A3Q3KXB5"/>
<dbReference type="GO" id="GO:0019838">
    <property type="term" value="F:growth factor binding"/>
    <property type="evidence" value="ECO:0007669"/>
    <property type="project" value="UniProtKB-KW"/>
</dbReference>
<evidence type="ECO:0000256" key="2">
    <source>
        <dbReference type="ARBA" id="ARBA00008326"/>
    </source>
</evidence>
<dbReference type="Proteomes" id="UP000261660">
    <property type="component" value="Unplaced"/>
</dbReference>
<keyword evidence="5" id="KW-1015">Disulfide bond</keyword>
<evidence type="ECO:0000313" key="9">
    <source>
        <dbReference type="Ensembl" id="ENSLBEP00000001544.1"/>
    </source>
</evidence>
<feature type="chain" id="PRO_5018723880" evidence="8">
    <location>
        <begin position="26"/>
        <end position="233"/>
    </location>
</feature>
<dbReference type="GeneTree" id="ENSGT00940000154372"/>
<organism evidence="9 10">
    <name type="scientific">Labrus bergylta</name>
    <name type="common">ballan wrasse</name>
    <dbReference type="NCBI Taxonomy" id="56723"/>
    <lineage>
        <taxon>Eukaryota</taxon>
        <taxon>Metazoa</taxon>
        <taxon>Chordata</taxon>
        <taxon>Craniata</taxon>
        <taxon>Vertebrata</taxon>
        <taxon>Euteleostomi</taxon>
        <taxon>Actinopterygii</taxon>
        <taxon>Neopterygii</taxon>
        <taxon>Teleostei</taxon>
        <taxon>Neoteleostei</taxon>
        <taxon>Acanthomorphata</taxon>
        <taxon>Eupercaria</taxon>
        <taxon>Labriformes</taxon>
        <taxon>Labridae</taxon>
        <taxon>Labrus</taxon>
    </lineage>
</organism>
<dbReference type="AlphaFoldDB" id="A0A3Q3KXB5"/>
<evidence type="ECO:0000256" key="1">
    <source>
        <dbReference type="ARBA" id="ARBA00004613"/>
    </source>
</evidence>
<keyword evidence="10" id="KW-1185">Reference proteome</keyword>
<feature type="region of interest" description="Disordered" evidence="7">
    <location>
        <begin position="27"/>
        <end position="56"/>
    </location>
</feature>
<sequence>MQLLQTLAPWLLLVFLGQQVSVSSGVRNKNREADKTVTSAPGRAQRSGNKSPATGRGKFVINKDKMKCTWGARDVGDTVRVSVKCENPEARIKGGITDVECNYNGKPQRCPGYQSDPKGFWKQVARAFKRLQGKACHDERALVRAGMCKRAPRDAHFKLDVSSSVASAQSGGMSEDLQPPQPPRPTKSSPCTGGEQQRRKAEENCGNGPVCAHSFSPCCKVTTVEVSKGGLWT</sequence>
<dbReference type="GO" id="GO:0005576">
    <property type="term" value="C:extracellular region"/>
    <property type="evidence" value="ECO:0007669"/>
    <property type="project" value="UniProtKB-SubCell"/>
</dbReference>
<reference evidence="9" key="1">
    <citation type="submission" date="2025-08" db="UniProtKB">
        <authorList>
            <consortium name="Ensembl"/>
        </authorList>
    </citation>
    <scope>IDENTIFICATION</scope>
</reference>
<comment type="subcellular location">
    <subcellularLocation>
        <location evidence="1">Secreted</location>
    </subcellularLocation>
</comment>
<evidence type="ECO:0000256" key="4">
    <source>
        <dbReference type="ARBA" id="ARBA00022729"/>
    </source>
</evidence>
<evidence type="ECO:0000256" key="7">
    <source>
        <dbReference type="SAM" id="MobiDB-lite"/>
    </source>
</evidence>
<name>A0A3Q3KXB5_9LABR</name>
<keyword evidence="3" id="KW-0964">Secreted</keyword>
<feature type="region of interest" description="Disordered" evidence="7">
    <location>
        <begin position="161"/>
        <end position="213"/>
    </location>
</feature>
<keyword evidence="4 8" id="KW-0732">Signal</keyword>
<accession>A0A3Q3KXB5</accession>
<comment type="similarity">
    <text evidence="2">Belongs to the fibroblast growth factor-binding protein family.</text>
</comment>
<dbReference type="PANTHER" id="PTHR15258">
    <property type="entry name" value="FGF BINDING PROTEIN-RELATED"/>
    <property type="match status" value="1"/>
</dbReference>
<dbReference type="GO" id="GO:0007267">
    <property type="term" value="P:cell-cell signaling"/>
    <property type="evidence" value="ECO:0007669"/>
    <property type="project" value="TreeGrafter"/>
</dbReference>
<feature type="compositionally biased region" description="Low complexity" evidence="7">
    <location>
        <begin position="161"/>
        <end position="174"/>
    </location>
</feature>
<protein>
    <submittedName>
        <fullName evidence="9">Fibroblast growth factor binding protein 1b</fullName>
    </submittedName>
</protein>
<evidence type="ECO:0000256" key="6">
    <source>
        <dbReference type="ARBA" id="ARBA00023183"/>
    </source>
</evidence>
<dbReference type="Ensembl" id="ENSLBET00000001654.1">
    <property type="protein sequence ID" value="ENSLBEP00000001544.1"/>
    <property type="gene ID" value="ENSLBEG00000001221.1"/>
</dbReference>